<name>A0ACB5TDW0_CANBO</name>
<accession>A0ACB5TDW0</accession>
<comment type="caution">
    <text evidence="1">The sequence shown here is derived from an EMBL/GenBank/DDBJ whole genome shotgun (WGS) entry which is preliminary data.</text>
</comment>
<organism evidence="1 2">
    <name type="scientific">Candida boidinii</name>
    <name type="common">Yeast</name>
    <dbReference type="NCBI Taxonomy" id="5477"/>
    <lineage>
        <taxon>Eukaryota</taxon>
        <taxon>Fungi</taxon>
        <taxon>Dikarya</taxon>
        <taxon>Ascomycota</taxon>
        <taxon>Saccharomycotina</taxon>
        <taxon>Pichiomycetes</taxon>
        <taxon>Pichiales</taxon>
        <taxon>Pichiaceae</taxon>
        <taxon>Ogataea</taxon>
        <taxon>Ogataea/Candida clade</taxon>
    </lineage>
</organism>
<gene>
    <name evidence="1" type="ORF">Cboi01_000012200</name>
</gene>
<dbReference type="Proteomes" id="UP001165101">
    <property type="component" value="Unassembled WGS sequence"/>
</dbReference>
<dbReference type="EMBL" id="BSXV01000027">
    <property type="protein sequence ID" value="GME86991.1"/>
    <property type="molecule type" value="Genomic_DNA"/>
</dbReference>
<evidence type="ECO:0000313" key="1">
    <source>
        <dbReference type="EMBL" id="GME86991.1"/>
    </source>
</evidence>
<protein>
    <submittedName>
        <fullName evidence="1">Unnamed protein product</fullName>
    </submittedName>
</protein>
<proteinExistence type="predicted"/>
<keyword evidence="2" id="KW-1185">Reference proteome</keyword>
<reference evidence="1" key="1">
    <citation type="submission" date="2023-04" db="EMBL/GenBank/DDBJ databases">
        <title>Candida boidinii NBRC 1967.</title>
        <authorList>
            <person name="Ichikawa N."/>
            <person name="Sato H."/>
            <person name="Tonouchi N."/>
        </authorList>
    </citation>
    <scope>NUCLEOTIDE SEQUENCE</scope>
    <source>
        <strain evidence="1">NBRC 1967</strain>
    </source>
</reference>
<evidence type="ECO:0000313" key="2">
    <source>
        <dbReference type="Proteomes" id="UP001165101"/>
    </source>
</evidence>
<sequence>MQVHKPILLEGSPGVGKTSLVSALAEATGNKLTRINLSEQTDLIDLFGSDSPVEGGDAGEFVWRDAPFLRAMQRGEWVLLDEMNLASQSVLEGLNACLDHRGEAYIPELDRSFQSHPDFLVFAAQNPQYQGGGRKGLPKSFVNRFNVVYVETLSSTDLNLIAKHLYPSLETELVAKIISYISKLEDEISIKKLWGSSGSPWEFNLRDTLRWLLLMNSDQYVNQNPKPEDFLDMIVLQRFRSEKDRAKALELYESIFGNVAKQDPYFNIGYDYVQCKGRILKRNPLTQFKSNHSLTSLQCNVDYLSTIFTCIKQAWPILLVGPSNSGKTELINYAAGVIGSKVYTFSMNSDVDSMDILGGYEQADLTRDFSEIISLFKSALIALISENILESDFATIPQSLELHQFLNSQIVSISNISEVAKTINTFISSCNTRGKFNDLISRFEVILAKATAESKVQFQWFDGLLVQAVERGHWLILDNANLCSPSVLDRLNSLLELNGTLVINECMSEDGNPRTIKPHPNFRLFLTSDPKYGELSRAMRNRGVEMYMDSLDVRCSSIDKEVLGMNDASKINDINVGLSQLDIVRSSYIPCRKFYSPYDSQFQQLLTIIDAFSKNIDSVDGFTHWCLNYSSMELVSLIPNFVSMIKSSSFFNSSLISFFEYYYSILSDEIYMKSQKDLFSIDKNSKNVLLSESTFAYFQPIFVSFNSYLFEVISNSCDPSLVRSSYRKLDLFYFYKDLEAELSVILTASQTKKATDLNYLEKIVAVNHGRKLKNVNHTEIYRLIEAIGKYIHSEILFLFETNGDFTELNDLVFDLTIFWKNFIGSLVTQNESKMRAYLEILRQMIELNGTNNDDFRKIQKFLASFTDPVSNKSMSLIWSNSKTLYPINEQSWSNKEILNDLAEELDDLCIKQFPENMNIVIELRKIMITLLTDCTKESSQQEFESVCKLLQDKFVTLKTISDGFLQKRDHMFQQEFLLVLLFSISSITNSSNDFSEKNFLELSYLSGSSSLSLFNLTFSEKFKPYPKVLENLWTSRKISIESHVHDLFSDTLITNMFGKQQELFRRPGGKIEESLSDLKLLMNSIIHNSEKIISHQVLLFRKLLVDWIVYSIEINCEKDLDCQWSNIIDSIKMEGTMGSISLEELKCSSNEKFLDIFKSCFMPALEFLKNSEVNKISLGKAWIFASSGFMQLYVPTSPYDPAIVDHIMNDIENSSNEYYDTIHKCMITLRTVAFGDSELSLEDHVFNETRKTTERSLVYRSSQSTDSLFEEWQKFIESFSFVKNVSELLGGSVDIPQFNNFLQNSQRFIDRLEMSYERYSDLNDILIGYVYGMKLGFELLIQGTMENNSDDINSLWPMNSNILTSSQSMTRVFEEIKSFSKDIAVDNSEVEKVYDYILETSIISDDIKSNLSQVSSYGNQTLLAIYYRWSLRKLYEEEKNSMENGVFKFSAPTLDAEEDFKRLFPDSEDLIDSSKSSSGSLGNFDDAYYKIACTYMSLFSSANKDTLLNDMFKKGVEIIPFLKKSNPAPRSTSIREPTVASMICGISSSIDSFSRQQDSKDVDFYGGFDVYETKKAGLLISNLQGAVHDLLKQWPEHATLQHLFMICSEFLNYSVATPVFKLLTKVEQVYHFINEWEKYAHSGVSLNKHFIALSTLIVSWRKLELVSWKQVFRKEEIDVKKSLGKWWFHLFETIILPAANDEYDDESKIVEVLHTINIFLSSTSYGEFAHRIELLKSFVKHIHYLLPQSSIHDSLQNIITFYEQFKPIIEDAIADTKKRLEKQVNEVILLASWKDINVDALKQSSRRSHHSLYKVIRKYRDFINQSITTVIESGLASSVKTHIPRTELKDVSISSVSEHERIIEICGEVKSFKERPQRLKNIHLVVKNMEIYLKRLSSEELPEIYDYAKSLLEDSEQLRKETPKQLTEENKAQCAALKTQKHKLFSDTLRELRRSGLRLQLTTDVQTALSSVTAIMATTPSFSETPMEGTDGYYFRLLDLLPRLRRGVVDCADDIPVASVEKGLAVSENLIFNLTASRETIVRTSKLYESIDSRVESISRISNGYKDNSFELISGANDNYQLIELKFKTLKHFIKWIPYILDFAIVSVQSSNQFSTIKYSSSVFDEAKTFFHSVSVTECSDLFINGDLIQLHDINNFINTFVTKINSWKSNNKNVSFVGNFVIEWVRGFNLNYDVSAINLDGELVQIEELETALKDLLTSIMISIQKIVKLQQETEVPTEEIDSWIVATQRRLQSYAKALYPLSIESRFDKAILSMQKCESQKLNIVSALSAHSLPILNLYQKLVGIVLSKLKKDYVQTSHGTFILSTILFNLAKDGFCSPQKPQEEKQQQNLHEGTGLGDGDGANDNSKDNDDDEDDLEEQAQQPNAEKDDRDDGDEEEEDNAKDIKGDMAGDLEDAPPEDEGEEGEEETEEKEELDEEVDDIDDMDPNAIDEKMWDEEVKEDKKEKESDNMPDNNGEDDNMEGNDENEDDSKKNDKDSNKQNNKPEEDDAQENNENEEEENEENQNDDKENNDEDGDDQDDVGEQEDDVRNDENEKLEDNVQESEVLDLPDDINLDSDKEGDEEDDDKGDQEDDDKFDDPNDEMDIDTNTNDKENEEDDEETESQNEDPETAATDLADDAEEDKEDEEAEENGQDDGIDENPQDGEGSDEEELMNVDEQPEAEKEDEKEGEDEQNNEGVEGLENGMNNDNNEVDEDASAQQNAGVKSEGADADIEEDQKDIGASGGSAQQEEKEKQEGEQEKSEEQENSADSSRNLAAESLKQLGDSLKEFHRRHQEIRETTDEDVVDQKSGERPDEFQHLEGDNTDQDTQALGAANKDQIQSINDDMAIDDEEEQDIKEESEEQKEETADTDVKKEEVEAGEDQEAMEQPEDADFNGQSKSGFMGNQVKDEEENDLFDMKMEIDEDDEDDDELDEHRGDDDIEEIGQETDLEYITYEKAQELWKKSEIATQELTANLCEQLRLILEPTLATKLKGDYKTGKRLNMKRIIPYIASQFRKDKIWMRRNKPSKRQYQIMIAVDDSKSMSEGSAVELAFESITLVSKALTQLESGQLSVVKFGNETEVVHSFEKPFSSDSGIKIFQRFDFQQTRTDIRKLVNESIKLFNEARSISGDSDLWQLQIILSDGVCEDHETIQRLVRKARDEKIMLVFVIIDGVNNNESIVDMSQVNYAPDVNGAMKLQVTKYLDTFPFEFYVVVHDINELPEMLSIILRQYFSGLANA</sequence>